<organism evidence="1 2">
    <name type="scientific">Micavibrio aeruginosavorus</name>
    <dbReference type="NCBI Taxonomy" id="349221"/>
    <lineage>
        <taxon>Bacteria</taxon>
        <taxon>Pseudomonadati</taxon>
        <taxon>Bdellovibrionota</taxon>
        <taxon>Bdellovibrionia</taxon>
        <taxon>Bdellovibrionales</taxon>
        <taxon>Pseudobdellovibrionaceae</taxon>
        <taxon>Micavibrio</taxon>
    </lineage>
</organism>
<evidence type="ECO:0000313" key="2">
    <source>
        <dbReference type="Proteomes" id="UP000595362"/>
    </source>
</evidence>
<proteinExistence type="predicted"/>
<dbReference type="PROSITE" id="PS51257">
    <property type="entry name" value="PROKAR_LIPOPROTEIN"/>
    <property type="match status" value="1"/>
</dbReference>
<reference evidence="1 2" key="1">
    <citation type="submission" date="2020-07" db="EMBL/GenBank/DDBJ databases">
        <title>Huge and variable diversity of episymbiotic CPR bacteria and DPANN archaea in groundwater ecosystems.</title>
        <authorList>
            <person name="He C.Y."/>
            <person name="Keren R."/>
            <person name="Whittaker M."/>
            <person name="Farag I.F."/>
            <person name="Doudna J."/>
            <person name="Cate J.H.D."/>
            <person name="Banfield J.F."/>
        </authorList>
    </citation>
    <scope>NUCLEOTIDE SEQUENCE [LARGE SCALE GENOMIC DNA]</scope>
    <source>
        <strain evidence="1">NC_groundwater_70_Ag_B-0.1um_54_66</strain>
    </source>
</reference>
<gene>
    <name evidence="1" type="ORF">HYS17_05335</name>
</gene>
<dbReference type="EMBL" id="CP066681">
    <property type="protein sequence ID" value="QQG37186.1"/>
    <property type="molecule type" value="Genomic_DNA"/>
</dbReference>
<protein>
    <recommendedName>
        <fullName evidence="3">Lipoprotein</fullName>
    </recommendedName>
</protein>
<sequence length="200" mass="21524">MKPLYNFILSAIGATLLSGCASSPDHATAGHDAAAIMPASGGPLLPLPGESLVPAHDPDDGLFMDALSSWLEQNNAPPNTQYEFTRIDLDNDGRREGLVLMQSPHQAWCMEYGCSLFLFRAHDDGFSYLSEISPVRGPLVVAESQTSGWRDLIIHVSGRQNNDARNVALKFNGRGYPSQPASAPGLAMNMLDVTGVKIFP</sequence>
<evidence type="ECO:0008006" key="3">
    <source>
        <dbReference type="Google" id="ProtNLM"/>
    </source>
</evidence>
<dbReference type="AlphaFoldDB" id="A0A7T5UHR4"/>
<accession>A0A7T5UHR4</accession>
<evidence type="ECO:0000313" key="1">
    <source>
        <dbReference type="EMBL" id="QQG37186.1"/>
    </source>
</evidence>
<name>A0A7T5UHR4_9BACT</name>
<dbReference type="Proteomes" id="UP000595362">
    <property type="component" value="Chromosome"/>
</dbReference>